<gene>
    <name evidence="1" type="ORF">PES01_31140</name>
</gene>
<dbReference type="EMBL" id="BJUM01000035">
    <property type="protein sequence ID" value="GEK56269.1"/>
    <property type="molecule type" value="Genomic_DNA"/>
</dbReference>
<accession>A0A510XZ97</accession>
<name>A0A510XZ97_9GAMM</name>
<keyword evidence="2" id="KW-1185">Reference proteome</keyword>
<dbReference type="AlphaFoldDB" id="A0A510XZ97"/>
<comment type="caution">
    <text evidence="1">The sequence shown here is derived from an EMBL/GenBank/DDBJ whole genome shotgun (WGS) entry which is preliminary data.</text>
</comment>
<reference evidence="1 2" key="1">
    <citation type="submission" date="2019-07" db="EMBL/GenBank/DDBJ databases">
        <title>Whole genome shotgun sequence of Pseudoalteromonas espejiana NBRC 102222.</title>
        <authorList>
            <person name="Hosoyama A."/>
            <person name="Uohara A."/>
            <person name="Ohji S."/>
            <person name="Ichikawa N."/>
        </authorList>
    </citation>
    <scope>NUCLEOTIDE SEQUENCE [LARGE SCALE GENOMIC DNA]</scope>
    <source>
        <strain evidence="1 2">NBRC 102222</strain>
    </source>
</reference>
<organism evidence="1 2">
    <name type="scientific">Pseudoalteromonas espejiana</name>
    <dbReference type="NCBI Taxonomy" id="28107"/>
    <lineage>
        <taxon>Bacteria</taxon>
        <taxon>Pseudomonadati</taxon>
        <taxon>Pseudomonadota</taxon>
        <taxon>Gammaproteobacteria</taxon>
        <taxon>Alteromonadales</taxon>
        <taxon>Pseudoalteromonadaceae</taxon>
        <taxon>Pseudoalteromonas</taxon>
    </lineage>
</organism>
<proteinExistence type="predicted"/>
<sequence>MVTSKPRASKIAANDAAAIPLPNEETTPPVTKINFVLMRTLEYQELKGI</sequence>
<evidence type="ECO:0000313" key="2">
    <source>
        <dbReference type="Proteomes" id="UP000321419"/>
    </source>
</evidence>
<protein>
    <submittedName>
        <fullName evidence="1">Uncharacterized protein</fullName>
    </submittedName>
</protein>
<evidence type="ECO:0000313" key="1">
    <source>
        <dbReference type="EMBL" id="GEK56269.1"/>
    </source>
</evidence>
<dbReference type="Proteomes" id="UP000321419">
    <property type="component" value="Unassembled WGS sequence"/>
</dbReference>